<reference evidence="1" key="1">
    <citation type="submission" date="2018-05" db="EMBL/GenBank/DDBJ databases">
        <title>Draft genome of Mucuna pruriens seed.</title>
        <authorList>
            <person name="Nnadi N.E."/>
            <person name="Vos R."/>
            <person name="Hasami M.H."/>
            <person name="Devisetty U.K."/>
            <person name="Aguiy J.C."/>
        </authorList>
    </citation>
    <scope>NUCLEOTIDE SEQUENCE [LARGE SCALE GENOMIC DNA]</scope>
    <source>
        <strain evidence="1">JCA_2017</strain>
    </source>
</reference>
<sequence>MHALKITMYLLNRIPINVYNPYEQKLYVRTISGFFICYLEKPKGYIFYCPNHSTRIVEYGNTQFIKNGQFNGKTHGESSSPKVSSQDVAPLVVLWSNNTQRQQNPTFFVHAIKSDNYEKWLNAMKEELKSMDDNKVWDIVELLEGLK</sequence>
<dbReference type="EMBL" id="QJKJ01009603">
    <property type="protein sequence ID" value="RDX76180.1"/>
    <property type="molecule type" value="Genomic_DNA"/>
</dbReference>
<feature type="non-terminal residue" evidence="1">
    <location>
        <position position="1"/>
    </location>
</feature>
<evidence type="ECO:0000313" key="2">
    <source>
        <dbReference type="Proteomes" id="UP000257109"/>
    </source>
</evidence>
<organism evidence="1 2">
    <name type="scientific">Mucuna pruriens</name>
    <name type="common">Velvet bean</name>
    <name type="synonym">Dolichos pruriens</name>
    <dbReference type="NCBI Taxonomy" id="157652"/>
    <lineage>
        <taxon>Eukaryota</taxon>
        <taxon>Viridiplantae</taxon>
        <taxon>Streptophyta</taxon>
        <taxon>Embryophyta</taxon>
        <taxon>Tracheophyta</taxon>
        <taxon>Spermatophyta</taxon>
        <taxon>Magnoliopsida</taxon>
        <taxon>eudicotyledons</taxon>
        <taxon>Gunneridae</taxon>
        <taxon>Pentapetalae</taxon>
        <taxon>rosids</taxon>
        <taxon>fabids</taxon>
        <taxon>Fabales</taxon>
        <taxon>Fabaceae</taxon>
        <taxon>Papilionoideae</taxon>
        <taxon>50 kb inversion clade</taxon>
        <taxon>NPAAA clade</taxon>
        <taxon>indigoferoid/millettioid clade</taxon>
        <taxon>Phaseoleae</taxon>
        <taxon>Mucuna</taxon>
    </lineage>
</organism>
<protein>
    <submittedName>
        <fullName evidence="1">Uncharacterized protein</fullName>
    </submittedName>
</protein>
<dbReference type="OrthoDB" id="1429646at2759"/>
<evidence type="ECO:0000313" key="1">
    <source>
        <dbReference type="EMBL" id="RDX76180.1"/>
    </source>
</evidence>
<name>A0A371FD09_MUCPR</name>
<proteinExistence type="predicted"/>
<comment type="caution">
    <text evidence="1">The sequence shown here is derived from an EMBL/GenBank/DDBJ whole genome shotgun (WGS) entry which is preliminary data.</text>
</comment>
<accession>A0A371FD09</accession>
<dbReference type="Proteomes" id="UP000257109">
    <property type="component" value="Unassembled WGS sequence"/>
</dbReference>
<keyword evidence="2" id="KW-1185">Reference proteome</keyword>
<dbReference type="AlphaFoldDB" id="A0A371FD09"/>
<gene>
    <name evidence="1" type="ORF">CR513_43858</name>
</gene>